<dbReference type="GO" id="GO:0005085">
    <property type="term" value="F:guanyl-nucleotide exchange factor activity"/>
    <property type="evidence" value="ECO:0007669"/>
    <property type="project" value="InterPro"/>
</dbReference>
<accession>A0A0M0JGQ3</accession>
<dbReference type="Pfam" id="PF01369">
    <property type="entry name" value="Sec7"/>
    <property type="match status" value="1"/>
</dbReference>
<dbReference type="Pfam" id="PF23325">
    <property type="entry name" value="TPR_28"/>
    <property type="match status" value="1"/>
</dbReference>
<dbReference type="PANTHER" id="PTHR10663">
    <property type="entry name" value="GUANYL-NUCLEOTIDE EXCHANGE FACTOR"/>
    <property type="match status" value="1"/>
</dbReference>
<sequence length="1184" mass="124031">MARGELRDIVSFEIASITTQLRADWRAATSAYRAPPPSGTKLLRHFNQARRAVLTRRVSSLEYIEPFLETIRQENTSGVVTQRALLAVHTFLEAGLLTLDPATEPETIVAIVRAATYCRFEVTDPAADEVVLMCILQLLVACVQCPSGGALSDEAVCEVVHSCYRISSQGSLSDLLRHQAEAGLRAMVRTLFARIPEITVADPSAAALPPDSRTGATSPPVARVHSTPWAGQKVAAAAAAAAAAKIEAAAGADAGEVPTDTKATTADADADAEALPAEGAEAFDCNMQRSDLLHALAGALAAAAHPAAHVPVDTAHLLAIEALLDVLASTTLDADGLELPSVLALEAEASARDGAPLSAADAAADESAAQLLAARRRKSEVQAAADAFNKKPGKGLAALQKAGLVSTPLDPAEVAAFLRATPQLEKAALGDFLSSPGDESASVLRAFVAQFDFSAYEIEGALRMFLQSFRLPGEAQKIDRLMEAFARGVFEANPSVFANSDAAYVLAFAIIMLNTDLHSPQIANKMTLDQFVSNNRGINNNKDLPRPFLERVYTVIQSDEIKLNEEMLVLSRPAWRAFEDKPLFSSLSAGVLEALGAMLARADSRDAVATALEGYGRCARLASIHGLQPMVEAVLPAAASAAKRLREKCLLAGGALFATAHSSAPALTSAHHWLPVVEALCTLHEMELLPSSLCADPVLGRCWDDAKEKPKLSAQPPKLASSSSFSLWGAVTYLVGSAEPDRTAELRLQRAIEHARAELLAEVTIHNGHRFGALWPRMAPVLDTALGESPPRALARGAVLASLRMALRLLPSHPETLPLLLPPLATTVEAKGVLVAPAVDMMAAGIAELLQPSVVSSVDESSSRVLLALASSPDVLASKAAAAATLNALNALVLASNATAAGSGSPLAGCFAGVMSAVIRHAASDATPLEHAIRAVDLVSEMHASLRTLAVAGALPAGALAPLPPTVDLTTAALAPHGPWLRMWLPWLRGLASLCVVSRNAVRDAAIVALQRALLHPDVRSEPAEVWAAAFEGVVFPMLAEVLHRSVGGELDDERLMLRAVTLLSKGLLHHLAGLLSLPTFSLLWLRALELLQSYTHAPNNELLLEAVPETLKNMLLVMATAGAFDATGPPGTGEQSLASITKAVIEGFCPELTAAPDVAQIWGGVPAAPAEAAEGGTVPAEAA</sequence>
<dbReference type="PANTHER" id="PTHR10663:SF388">
    <property type="entry name" value="GOLGI-SPECIFIC BREFELDIN A-RESISTANCE GUANINE NUCLEOTIDE EXCHANGE FACTOR 1"/>
    <property type="match status" value="1"/>
</dbReference>
<dbReference type="CDD" id="cd00171">
    <property type="entry name" value="Sec7"/>
    <property type="match status" value="1"/>
</dbReference>
<dbReference type="OrthoDB" id="430364at2759"/>
<gene>
    <name evidence="3" type="ORF">Ctob_003627</name>
</gene>
<evidence type="ECO:0000313" key="3">
    <source>
        <dbReference type="EMBL" id="KOO25635.1"/>
    </source>
</evidence>
<evidence type="ECO:0000313" key="4">
    <source>
        <dbReference type="Proteomes" id="UP000037460"/>
    </source>
</evidence>
<dbReference type="Proteomes" id="UP000037460">
    <property type="component" value="Unassembled WGS sequence"/>
</dbReference>
<dbReference type="SUPFAM" id="SSF48425">
    <property type="entry name" value="Sec7 domain"/>
    <property type="match status" value="1"/>
</dbReference>
<organism evidence="3 4">
    <name type="scientific">Chrysochromulina tobinii</name>
    <dbReference type="NCBI Taxonomy" id="1460289"/>
    <lineage>
        <taxon>Eukaryota</taxon>
        <taxon>Haptista</taxon>
        <taxon>Haptophyta</taxon>
        <taxon>Prymnesiophyceae</taxon>
        <taxon>Prymnesiales</taxon>
        <taxon>Chrysochromulinaceae</taxon>
        <taxon>Chrysochromulina</taxon>
    </lineage>
</organism>
<reference evidence="4" key="1">
    <citation type="journal article" date="2015" name="PLoS Genet.">
        <title>Genome Sequence and Transcriptome Analyses of Chrysochromulina tobin: Metabolic Tools for Enhanced Algal Fitness in the Prominent Order Prymnesiales (Haptophyceae).</title>
        <authorList>
            <person name="Hovde B.T."/>
            <person name="Deodato C.R."/>
            <person name="Hunsperger H.M."/>
            <person name="Ryken S.A."/>
            <person name="Yost W."/>
            <person name="Jha R.K."/>
            <person name="Patterson J."/>
            <person name="Monnat R.J. Jr."/>
            <person name="Barlow S.B."/>
            <person name="Starkenburg S.R."/>
            <person name="Cattolico R.A."/>
        </authorList>
    </citation>
    <scope>NUCLEOTIDE SEQUENCE</scope>
    <source>
        <strain evidence="4">CCMP291</strain>
    </source>
</reference>
<dbReference type="InterPro" id="IPR035999">
    <property type="entry name" value="Sec7_dom_sf"/>
</dbReference>
<keyword evidence="4" id="KW-1185">Reference proteome</keyword>
<dbReference type="EMBL" id="JWZX01002948">
    <property type="protein sequence ID" value="KOO25635.1"/>
    <property type="molecule type" value="Genomic_DNA"/>
</dbReference>
<dbReference type="GO" id="GO:0005737">
    <property type="term" value="C:cytoplasm"/>
    <property type="evidence" value="ECO:0007669"/>
    <property type="project" value="UniProtKB-ARBA"/>
</dbReference>
<dbReference type="Gene3D" id="1.10.220.20">
    <property type="match status" value="1"/>
</dbReference>
<dbReference type="GO" id="GO:0032012">
    <property type="term" value="P:regulation of ARF protein signal transduction"/>
    <property type="evidence" value="ECO:0007669"/>
    <property type="project" value="InterPro"/>
</dbReference>
<dbReference type="InterPro" id="IPR000904">
    <property type="entry name" value="Sec7_dom"/>
</dbReference>
<proteinExistence type="predicted"/>
<dbReference type="FunFam" id="1.10.1000.11:FF:000003">
    <property type="entry name" value="Brefeldin A-inhibited guanine nucleotide-exchange protein 1"/>
    <property type="match status" value="1"/>
</dbReference>
<dbReference type="SMART" id="SM00222">
    <property type="entry name" value="Sec7"/>
    <property type="match status" value="1"/>
</dbReference>
<evidence type="ECO:0000256" key="1">
    <source>
        <dbReference type="SAM" id="MobiDB-lite"/>
    </source>
</evidence>
<feature type="domain" description="SEC7" evidence="2">
    <location>
        <begin position="370"/>
        <end position="559"/>
    </location>
</feature>
<feature type="region of interest" description="Disordered" evidence="1">
    <location>
        <begin position="204"/>
        <end position="224"/>
    </location>
</feature>
<evidence type="ECO:0000259" key="2">
    <source>
        <dbReference type="PROSITE" id="PS50190"/>
    </source>
</evidence>
<dbReference type="InterPro" id="IPR056604">
    <property type="entry name" value="GBF1-like_TPR"/>
</dbReference>
<dbReference type="PROSITE" id="PS50190">
    <property type="entry name" value="SEC7"/>
    <property type="match status" value="1"/>
</dbReference>
<dbReference type="GO" id="GO:0012505">
    <property type="term" value="C:endomembrane system"/>
    <property type="evidence" value="ECO:0007669"/>
    <property type="project" value="UniProtKB-ARBA"/>
</dbReference>
<dbReference type="AlphaFoldDB" id="A0A0M0JGQ3"/>
<dbReference type="GO" id="GO:0016192">
    <property type="term" value="P:vesicle-mediated transport"/>
    <property type="evidence" value="ECO:0007669"/>
    <property type="project" value="UniProtKB-ARBA"/>
</dbReference>
<protein>
    <submittedName>
        <fullName evidence="3">Pattern formation protein emb30</fullName>
    </submittedName>
</protein>
<name>A0A0M0JGQ3_9EUKA</name>
<dbReference type="Gene3D" id="1.10.1000.11">
    <property type="entry name" value="Arf Nucleotide-binding Site Opener,domain 2"/>
    <property type="match status" value="1"/>
</dbReference>
<dbReference type="InterPro" id="IPR023394">
    <property type="entry name" value="Sec7_C_sf"/>
</dbReference>
<comment type="caution">
    <text evidence="3">The sequence shown here is derived from an EMBL/GenBank/DDBJ whole genome shotgun (WGS) entry which is preliminary data.</text>
</comment>